<evidence type="ECO:0000313" key="1">
    <source>
        <dbReference type="EMBL" id="MFC4500848.1"/>
    </source>
</evidence>
<comment type="caution">
    <text evidence="1">The sequence shown here is derived from an EMBL/GenBank/DDBJ whole genome shotgun (WGS) entry which is preliminary data.</text>
</comment>
<evidence type="ECO:0000313" key="2">
    <source>
        <dbReference type="Proteomes" id="UP001595839"/>
    </source>
</evidence>
<dbReference type="EMBL" id="JBHSFK010000008">
    <property type="protein sequence ID" value="MFC4500848.1"/>
    <property type="molecule type" value="Genomic_DNA"/>
</dbReference>
<sequence>MESYAGSRKPKLSHEHRELGLFSYREIPGLVMPEAYKRTIEAWGLRGTGRPAGTGD</sequence>
<proteinExistence type="predicted"/>
<protein>
    <submittedName>
        <fullName evidence="1">Uncharacterized protein</fullName>
    </submittedName>
</protein>
<organism evidence="1 2">
    <name type="scientific">Streptomyces vulcanius</name>
    <dbReference type="NCBI Taxonomy" id="1441876"/>
    <lineage>
        <taxon>Bacteria</taxon>
        <taxon>Bacillati</taxon>
        <taxon>Actinomycetota</taxon>
        <taxon>Actinomycetes</taxon>
        <taxon>Kitasatosporales</taxon>
        <taxon>Streptomycetaceae</taxon>
        <taxon>Streptomyces</taxon>
    </lineage>
</organism>
<accession>A0ABV9AQX8</accession>
<name>A0ABV9AQX8_9ACTN</name>
<dbReference type="Proteomes" id="UP001595839">
    <property type="component" value="Unassembled WGS sequence"/>
</dbReference>
<gene>
    <name evidence="1" type="ORF">ACFPIH_15160</name>
</gene>
<keyword evidence="2" id="KW-1185">Reference proteome</keyword>
<reference evidence="2" key="1">
    <citation type="journal article" date="2019" name="Int. J. Syst. Evol. Microbiol.">
        <title>The Global Catalogue of Microorganisms (GCM) 10K type strain sequencing project: providing services to taxonomists for standard genome sequencing and annotation.</title>
        <authorList>
            <consortium name="The Broad Institute Genomics Platform"/>
            <consortium name="The Broad Institute Genome Sequencing Center for Infectious Disease"/>
            <person name="Wu L."/>
            <person name="Ma J."/>
        </authorList>
    </citation>
    <scope>NUCLEOTIDE SEQUENCE [LARGE SCALE GENOMIC DNA]</scope>
    <source>
        <strain evidence="2">CGMCC 4.7177</strain>
    </source>
</reference>
<dbReference type="RefSeq" id="WP_381171991.1">
    <property type="nucleotide sequence ID" value="NZ_JBHSFK010000008.1"/>
</dbReference>